<dbReference type="Proteomes" id="UP000546701">
    <property type="component" value="Unassembled WGS sequence"/>
</dbReference>
<keyword evidence="2" id="KW-1185">Reference proteome</keyword>
<gene>
    <name evidence="1" type="ORF">FHS99_003142</name>
</gene>
<evidence type="ECO:0000313" key="2">
    <source>
        <dbReference type="Proteomes" id="UP000546701"/>
    </source>
</evidence>
<comment type="caution">
    <text evidence="1">The sequence shown here is derived from an EMBL/GenBank/DDBJ whole genome shotgun (WGS) entry which is preliminary data.</text>
</comment>
<dbReference type="InterPro" id="IPR012668">
    <property type="entry name" value="CHP02466"/>
</dbReference>
<name>A0A7W9F2S8_9SPHN</name>
<proteinExistence type="predicted"/>
<dbReference type="RefSeq" id="WP_157177691.1">
    <property type="nucleotide sequence ID" value="NZ_BMJP01000006.1"/>
</dbReference>
<dbReference type="Pfam" id="PF13759">
    <property type="entry name" value="2OG-FeII_Oxy_5"/>
    <property type="match status" value="1"/>
</dbReference>
<reference evidence="1 2" key="1">
    <citation type="submission" date="2020-08" db="EMBL/GenBank/DDBJ databases">
        <title>Genomic Encyclopedia of Type Strains, Phase IV (KMG-IV): sequencing the most valuable type-strain genomes for metagenomic binning, comparative biology and taxonomic classification.</title>
        <authorList>
            <person name="Goeker M."/>
        </authorList>
    </citation>
    <scope>NUCLEOTIDE SEQUENCE [LARGE SCALE GENOMIC DNA]</scope>
    <source>
        <strain evidence="1 2">DSM 103336</strain>
    </source>
</reference>
<dbReference type="NCBIfam" id="TIGR02466">
    <property type="entry name" value="TIGR02466 family protein"/>
    <property type="match status" value="1"/>
</dbReference>
<protein>
    <submittedName>
        <fullName evidence="1">Uncharacterized protein (TIGR02466 family)</fullName>
    </submittedName>
</protein>
<dbReference type="EMBL" id="JACIJR010000008">
    <property type="protein sequence ID" value="MBB5730636.1"/>
    <property type="molecule type" value="Genomic_DNA"/>
</dbReference>
<organism evidence="1 2">
    <name type="scientific">Sphingomonas prati</name>
    <dbReference type="NCBI Taxonomy" id="1843237"/>
    <lineage>
        <taxon>Bacteria</taxon>
        <taxon>Pseudomonadati</taxon>
        <taxon>Pseudomonadota</taxon>
        <taxon>Alphaproteobacteria</taxon>
        <taxon>Sphingomonadales</taxon>
        <taxon>Sphingomonadaceae</taxon>
        <taxon>Sphingomonas</taxon>
    </lineage>
</organism>
<dbReference type="Gene3D" id="2.60.120.620">
    <property type="entry name" value="q2cbj1_9rhob like domain"/>
    <property type="match status" value="1"/>
</dbReference>
<sequence>MTTRSLFATRFYEGALADDALLEDLDHSCRTLAQDDRAGRAWCKAKGYPGYTSYASLDDLPMRDPAFADLKRKLDAHVQRFATESFMDLGGRKLKLDSLWVNVLKPAGMHSGHLHPGSVVSGTVYIAVPPGAGPLKLEDPRLPMMMAAPQRTDAAPGDSQTFVYAHPAPGSIFLWESWLRHEVAPGTAKSERISVSFNYRR</sequence>
<dbReference type="AlphaFoldDB" id="A0A7W9F2S8"/>
<accession>A0A7W9F2S8</accession>
<evidence type="ECO:0000313" key="1">
    <source>
        <dbReference type="EMBL" id="MBB5730636.1"/>
    </source>
</evidence>
<dbReference type="OrthoDB" id="9783136at2"/>